<protein>
    <recommendedName>
        <fullName evidence="1">Acid phosphatase</fullName>
        <ecNumber evidence="1">3.1.3.2</ecNumber>
    </recommendedName>
</protein>
<evidence type="ECO:0000313" key="4">
    <source>
        <dbReference type="EMBL" id="MDJ1159384.1"/>
    </source>
</evidence>
<dbReference type="SMART" id="SM00014">
    <property type="entry name" value="acidPPc"/>
    <property type="match status" value="1"/>
</dbReference>
<dbReference type="RefSeq" id="WP_283741386.1">
    <property type="nucleotide sequence ID" value="NZ_JASJEV010000009.1"/>
</dbReference>
<dbReference type="Pfam" id="PF01569">
    <property type="entry name" value="PAP2"/>
    <property type="match status" value="1"/>
</dbReference>
<dbReference type="InterPro" id="IPR001011">
    <property type="entry name" value="Acid_Pase_classA_bac"/>
</dbReference>
<dbReference type="SUPFAM" id="SSF48317">
    <property type="entry name" value="Acid phosphatase/Vanadium-dependent haloperoxidase"/>
    <property type="match status" value="1"/>
</dbReference>
<sequence>MTLLRAAALVALVLVAAWPAGAREPQGDRAAHFVAPDEIDLVRLLPPPPAAGSAEAAVDLDTVLALQRGRTPESIERARKDRKQTIFRFADLLGPSFAGKNLPATKALFDKLAEDEEAILATVKDIWRRPRPFRISAEVETCVKRPDSGSYPSSHAALGELYGLVLADMLPEKREAIMARAALYAQSRALCGVHFPSDIEAGRQAGRAIAAVLRTKPAFIDAFTRARVETRRALVDSD</sequence>
<dbReference type="EMBL" id="JASJEV010000009">
    <property type="protein sequence ID" value="MDJ1159384.1"/>
    <property type="molecule type" value="Genomic_DNA"/>
</dbReference>
<proteinExistence type="inferred from homology"/>
<dbReference type="EC" id="3.1.3.2" evidence="1"/>
<reference evidence="4 5" key="1">
    <citation type="submission" date="2023-05" db="EMBL/GenBank/DDBJ databases">
        <title>Chelatococcus sp. nov., a moderately thermophilic bacterium isolated from hot spring microbial mat.</title>
        <authorList>
            <person name="Hu C.-J."/>
            <person name="Li W.-J."/>
        </authorList>
    </citation>
    <scope>NUCLEOTIDE SEQUENCE [LARGE SCALE GENOMIC DNA]</scope>
    <source>
        <strain evidence="4 5">SYSU G07232</strain>
    </source>
</reference>
<comment type="similarity">
    <text evidence="1">Belongs to the class A bacterial acid phosphatase family.</text>
</comment>
<dbReference type="PIRSF" id="PIRSF000897">
    <property type="entry name" value="Acid_Ptase_ClsA"/>
    <property type="match status" value="1"/>
</dbReference>
<keyword evidence="1" id="KW-0378">Hydrolase</keyword>
<name>A0ABT7AKM1_9HYPH</name>
<comment type="caution">
    <text evidence="4">The sequence shown here is derived from an EMBL/GenBank/DDBJ whole genome shotgun (WGS) entry which is preliminary data.</text>
</comment>
<keyword evidence="2" id="KW-0732">Signal</keyword>
<gene>
    <name evidence="4" type="ORF">QNA08_14190</name>
</gene>
<feature type="signal peptide" evidence="2">
    <location>
        <begin position="1"/>
        <end position="22"/>
    </location>
</feature>
<evidence type="ECO:0000256" key="2">
    <source>
        <dbReference type="SAM" id="SignalP"/>
    </source>
</evidence>
<dbReference type="InterPro" id="IPR036938">
    <property type="entry name" value="PAP2/HPO_sf"/>
</dbReference>
<evidence type="ECO:0000256" key="1">
    <source>
        <dbReference type="PIRNR" id="PIRNR000897"/>
    </source>
</evidence>
<dbReference type="CDD" id="cd03397">
    <property type="entry name" value="PAP2_acid_phosphatase"/>
    <property type="match status" value="1"/>
</dbReference>
<accession>A0ABT7AKM1</accession>
<comment type="catalytic activity">
    <reaction evidence="1">
        <text>a phosphate monoester + H2O = an alcohol + phosphate</text>
        <dbReference type="Rhea" id="RHEA:15017"/>
        <dbReference type="ChEBI" id="CHEBI:15377"/>
        <dbReference type="ChEBI" id="CHEBI:30879"/>
        <dbReference type="ChEBI" id="CHEBI:43474"/>
        <dbReference type="ChEBI" id="CHEBI:67140"/>
        <dbReference type="EC" id="3.1.3.2"/>
    </reaction>
</comment>
<keyword evidence="5" id="KW-1185">Reference proteome</keyword>
<evidence type="ECO:0000313" key="5">
    <source>
        <dbReference type="Proteomes" id="UP001321492"/>
    </source>
</evidence>
<organism evidence="4 5">
    <name type="scientific">Chelatococcus albus</name>
    <dbReference type="NCBI Taxonomy" id="3047466"/>
    <lineage>
        <taxon>Bacteria</taxon>
        <taxon>Pseudomonadati</taxon>
        <taxon>Pseudomonadota</taxon>
        <taxon>Alphaproteobacteria</taxon>
        <taxon>Hyphomicrobiales</taxon>
        <taxon>Chelatococcaceae</taxon>
        <taxon>Chelatococcus</taxon>
    </lineage>
</organism>
<dbReference type="InterPro" id="IPR000326">
    <property type="entry name" value="PAP2/HPO"/>
</dbReference>
<feature type="chain" id="PRO_5046744084" description="Acid phosphatase" evidence="2">
    <location>
        <begin position="23"/>
        <end position="238"/>
    </location>
</feature>
<dbReference type="Gene3D" id="1.20.144.10">
    <property type="entry name" value="Phosphatidic acid phosphatase type 2/haloperoxidase"/>
    <property type="match status" value="1"/>
</dbReference>
<feature type="domain" description="Phosphatidic acid phosphatase type 2/haloperoxidase" evidence="3">
    <location>
        <begin position="108"/>
        <end position="214"/>
    </location>
</feature>
<dbReference type="Proteomes" id="UP001321492">
    <property type="component" value="Unassembled WGS sequence"/>
</dbReference>
<evidence type="ECO:0000259" key="3">
    <source>
        <dbReference type="SMART" id="SM00014"/>
    </source>
</evidence>